<organism evidence="1">
    <name type="scientific">uncultured virus</name>
    <dbReference type="NCBI Taxonomy" id="340016"/>
    <lineage>
        <taxon>Viruses</taxon>
        <taxon>environmental samples</taxon>
    </lineage>
</organism>
<protein>
    <submittedName>
        <fullName evidence="1">Uncharacterized protein</fullName>
    </submittedName>
</protein>
<dbReference type="Pfam" id="PF23992">
    <property type="entry name" value="Pam3_gp32"/>
    <property type="match status" value="1"/>
</dbReference>
<proteinExistence type="predicted"/>
<evidence type="ECO:0000313" key="1">
    <source>
        <dbReference type="EMBL" id="ASE99818.1"/>
    </source>
</evidence>
<name>A0A218MKK5_9VIRU</name>
<reference evidence="1" key="1">
    <citation type="submission" date="2016-10" db="EMBL/GenBank/DDBJ databases">
        <authorList>
            <person name="Varghese N."/>
        </authorList>
    </citation>
    <scope>NUCLEOTIDE SEQUENCE</scope>
</reference>
<dbReference type="InterPro" id="IPR057116">
    <property type="entry name" value="Pam3_gp32"/>
</dbReference>
<accession>A0A218MKK5</accession>
<dbReference type="EMBL" id="KY052797">
    <property type="protein sequence ID" value="ASE99818.1"/>
    <property type="molecule type" value="Genomic_DNA"/>
</dbReference>
<sequence>MKNKIFELYKPKSLADFLEFKKDNPKENFVYVLQHPPANINILGASDFGYLVICLPNFGPDSQIIFSSSPFVFKMQKNLRDVRQQDYVLLTGDPAVIGISCAIVSDYTSGKFNLLKWDRREAKYYPINFDLYQKG</sequence>
<reference evidence="1" key="2">
    <citation type="journal article" date="2017" name="Nat. Commun.">
        <title>Single-virus genomics reveals hidden cosmopolitan and abundant viruses.</title>
        <authorList>
            <person name="Martinez-Hernandez F."/>
            <person name="Fornas O."/>
            <person name="Lluesma Gomez M."/>
            <person name="Bolduc B."/>
            <person name="de la Cruz Pena M.J."/>
            <person name="Martinez J.M."/>
            <person name="Anton J."/>
            <person name="Gasol J.M."/>
            <person name="Rosselli R."/>
            <person name="Rodriguez-Valera F."/>
            <person name="Sullivan M.B."/>
            <person name="Acinas S.G."/>
            <person name="Martinez-Garcia M."/>
        </authorList>
    </citation>
    <scope>NUCLEOTIDE SEQUENCE</scope>
</reference>